<dbReference type="Proteomes" id="UP001215598">
    <property type="component" value="Unassembled WGS sequence"/>
</dbReference>
<proteinExistence type="predicted"/>
<name>A0AAD7HV42_9AGAR</name>
<accession>A0AAD7HV42</accession>
<keyword evidence="2" id="KW-1185">Reference proteome</keyword>
<evidence type="ECO:0000313" key="2">
    <source>
        <dbReference type="Proteomes" id="UP001215598"/>
    </source>
</evidence>
<protein>
    <submittedName>
        <fullName evidence="1">Uncharacterized protein</fullName>
    </submittedName>
</protein>
<reference evidence="1" key="1">
    <citation type="submission" date="2023-03" db="EMBL/GenBank/DDBJ databases">
        <title>Massive genome expansion in bonnet fungi (Mycena s.s.) driven by repeated elements and novel gene families across ecological guilds.</title>
        <authorList>
            <consortium name="Lawrence Berkeley National Laboratory"/>
            <person name="Harder C.B."/>
            <person name="Miyauchi S."/>
            <person name="Viragh M."/>
            <person name="Kuo A."/>
            <person name="Thoen E."/>
            <person name="Andreopoulos B."/>
            <person name="Lu D."/>
            <person name="Skrede I."/>
            <person name="Drula E."/>
            <person name="Henrissat B."/>
            <person name="Morin E."/>
            <person name="Kohler A."/>
            <person name="Barry K."/>
            <person name="LaButti K."/>
            <person name="Morin E."/>
            <person name="Salamov A."/>
            <person name="Lipzen A."/>
            <person name="Mereny Z."/>
            <person name="Hegedus B."/>
            <person name="Baldrian P."/>
            <person name="Stursova M."/>
            <person name="Weitz H."/>
            <person name="Taylor A."/>
            <person name="Grigoriev I.V."/>
            <person name="Nagy L.G."/>
            <person name="Martin F."/>
            <person name="Kauserud H."/>
        </authorList>
    </citation>
    <scope>NUCLEOTIDE SEQUENCE</scope>
    <source>
        <strain evidence="1">CBHHK182m</strain>
    </source>
</reference>
<sequence length="532" mass="58310">MSSLRRMTPTDHLTYFLCTLIPLNRVRFKFKQYWYVQLSYSTASGVGMANLVGSTATGSNSSFHSLTYLSSFTETFAVLSYYPHRSPLEAEPVYASLNLGVQLRSSHPAPLRGRLRPLNPARPKPKLSPFNAVLIPVYHTTHIVVLWGPNLCEIDSRRFEINLVGNFGTDLRSRLQAIQHPEGPLPARLSPARLKLCGCLNAGMYCTHVGVLYIVNYDALSVVEVEQFSSDIGEHLSHSPYQIASRANPSHPASPTPIRSASLIDFEFPTSQRCMYPNVVSKSQLTNLSTASECAAPHRTSQGTQITFKHQVPNPSNVAVPDSEFNPASQHCIPRFNSRIEFEQYISAQIESTSTPIHEFEFEVSLTIDLLARASNSARRGIDELGDVRGYGDMGRVRRTRDGTGGCEGVEIDSARTGLRPRAAPLCSSRDRLVDGHARGMATRECAPATHSCCAASTCAGTRRRRSTRMRAGWEGRPHLARVADAMMMEAGAQGRGEGGAGDGEESAAAARRDTSCLIWQHGLASIRLVHA</sequence>
<gene>
    <name evidence="1" type="ORF">B0H16DRAFT_1697299</name>
</gene>
<dbReference type="AlphaFoldDB" id="A0AAD7HV42"/>
<dbReference type="EMBL" id="JARKIB010000168">
    <property type="protein sequence ID" value="KAJ7729035.1"/>
    <property type="molecule type" value="Genomic_DNA"/>
</dbReference>
<organism evidence="1 2">
    <name type="scientific">Mycena metata</name>
    <dbReference type="NCBI Taxonomy" id="1033252"/>
    <lineage>
        <taxon>Eukaryota</taxon>
        <taxon>Fungi</taxon>
        <taxon>Dikarya</taxon>
        <taxon>Basidiomycota</taxon>
        <taxon>Agaricomycotina</taxon>
        <taxon>Agaricomycetes</taxon>
        <taxon>Agaricomycetidae</taxon>
        <taxon>Agaricales</taxon>
        <taxon>Marasmiineae</taxon>
        <taxon>Mycenaceae</taxon>
        <taxon>Mycena</taxon>
    </lineage>
</organism>
<evidence type="ECO:0000313" key="1">
    <source>
        <dbReference type="EMBL" id="KAJ7729035.1"/>
    </source>
</evidence>
<comment type="caution">
    <text evidence="1">The sequence shown here is derived from an EMBL/GenBank/DDBJ whole genome shotgun (WGS) entry which is preliminary data.</text>
</comment>